<organism evidence="1 2">
    <name type="scientific">Anas platyrhynchos</name>
    <name type="common">Mallard</name>
    <name type="synonym">Anas boschas</name>
    <dbReference type="NCBI Taxonomy" id="8839"/>
    <lineage>
        <taxon>Eukaryota</taxon>
        <taxon>Metazoa</taxon>
        <taxon>Chordata</taxon>
        <taxon>Craniata</taxon>
        <taxon>Vertebrata</taxon>
        <taxon>Euteleostomi</taxon>
        <taxon>Archelosauria</taxon>
        <taxon>Archosauria</taxon>
        <taxon>Dinosauria</taxon>
        <taxon>Saurischia</taxon>
        <taxon>Theropoda</taxon>
        <taxon>Coelurosauria</taxon>
        <taxon>Aves</taxon>
        <taxon>Neognathae</taxon>
        <taxon>Galloanserae</taxon>
        <taxon>Anseriformes</taxon>
        <taxon>Anatidae</taxon>
        <taxon>Anatinae</taxon>
        <taxon>Anas</taxon>
    </lineage>
</organism>
<name>R0JMB8_ANAPL</name>
<proteinExistence type="predicted"/>
<evidence type="ECO:0000313" key="1">
    <source>
        <dbReference type="EMBL" id="EOA98470.1"/>
    </source>
</evidence>
<dbReference type="EMBL" id="KB743487">
    <property type="protein sequence ID" value="EOA98470.1"/>
    <property type="molecule type" value="Genomic_DNA"/>
</dbReference>
<accession>R0JMB8</accession>
<protein>
    <submittedName>
        <fullName evidence="1">Uncharacterized protein</fullName>
    </submittedName>
</protein>
<evidence type="ECO:0000313" key="2">
    <source>
        <dbReference type="Proteomes" id="UP000296049"/>
    </source>
</evidence>
<dbReference type="AlphaFoldDB" id="R0JMB8"/>
<gene>
    <name evidence="1" type="ORF">Anapl_12322</name>
</gene>
<keyword evidence="2" id="KW-1185">Reference proteome</keyword>
<sequence>MDANSLWSWFPRVEASPSSGSSRGKRSNKKHGHIYVTGDNLSKIHHLRRLAQNFCLYAAAARALQEVQRCCTVAAASCSLAVYWHKEQPELA</sequence>
<dbReference type="Proteomes" id="UP000296049">
    <property type="component" value="Unassembled WGS sequence"/>
</dbReference>
<reference evidence="2" key="1">
    <citation type="journal article" date="2013" name="Nat. Genet.">
        <title>The duck genome and transcriptome provide insight into an avian influenza virus reservoir species.</title>
        <authorList>
            <person name="Huang Y."/>
            <person name="Li Y."/>
            <person name="Burt D.W."/>
            <person name="Chen H."/>
            <person name="Zhang Y."/>
            <person name="Qian W."/>
            <person name="Kim H."/>
            <person name="Gan S."/>
            <person name="Zhao Y."/>
            <person name="Li J."/>
            <person name="Yi K."/>
            <person name="Feng H."/>
            <person name="Zhu P."/>
            <person name="Li B."/>
            <person name="Liu Q."/>
            <person name="Fairley S."/>
            <person name="Magor K.E."/>
            <person name="Du Z."/>
            <person name="Hu X."/>
            <person name="Goodman L."/>
            <person name="Tafer H."/>
            <person name="Vignal A."/>
            <person name="Lee T."/>
            <person name="Kim K.W."/>
            <person name="Sheng Z."/>
            <person name="An Y."/>
            <person name="Searle S."/>
            <person name="Herrero J."/>
            <person name="Groenen M.A."/>
            <person name="Crooijmans R.P."/>
            <person name="Faraut T."/>
            <person name="Cai Q."/>
            <person name="Webster R.G."/>
            <person name="Aldridge J.R."/>
            <person name="Warren W.C."/>
            <person name="Bartschat S."/>
            <person name="Kehr S."/>
            <person name="Marz M."/>
            <person name="Stadler P.F."/>
            <person name="Smith J."/>
            <person name="Kraus R.H."/>
            <person name="Zhao Y."/>
            <person name="Ren L."/>
            <person name="Fei J."/>
            <person name="Morisson M."/>
            <person name="Kaiser P."/>
            <person name="Griffin D.K."/>
            <person name="Rao M."/>
            <person name="Pitel F."/>
            <person name="Wang J."/>
            <person name="Li N."/>
        </authorList>
    </citation>
    <scope>NUCLEOTIDE SEQUENCE [LARGE SCALE GENOMIC DNA]</scope>
</reference>